<organism evidence="6 7">
    <name type="scientific">Coccomyxa subellipsoidea</name>
    <dbReference type="NCBI Taxonomy" id="248742"/>
    <lineage>
        <taxon>Eukaryota</taxon>
        <taxon>Viridiplantae</taxon>
        <taxon>Chlorophyta</taxon>
        <taxon>core chlorophytes</taxon>
        <taxon>Trebouxiophyceae</taxon>
        <taxon>Trebouxiophyceae incertae sedis</taxon>
        <taxon>Coccomyxaceae</taxon>
        <taxon>Coccomyxa</taxon>
    </lineage>
</organism>
<dbReference type="Proteomes" id="UP001491310">
    <property type="component" value="Unassembled WGS sequence"/>
</dbReference>
<accession>A0ABR2YYF1</accession>
<dbReference type="Pfam" id="PF00400">
    <property type="entry name" value="WD40"/>
    <property type="match status" value="2"/>
</dbReference>
<feature type="repeat" description="WD" evidence="5">
    <location>
        <begin position="372"/>
        <end position="403"/>
    </location>
</feature>
<keyword evidence="3" id="KW-0677">Repeat</keyword>
<reference evidence="6 7" key="1">
    <citation type="journal article" date="2024" name="Nat. Commun.">
        <title>Phylogenomics reveals the evolutionary origins of lichenization in chlorophyte algae.</title>
        <authorList>
            <person name="Puginier C."/>
            <person name="Libourel C."/>
            <person name="Otte J."/>
            <person name="Skaloud P."/>
            <person name="Haon M."/>
            <person name="Grisel S."/>
            <person name="Petersen M."/>
            <person name="Berrin J.G."/>
            <person name="Delaux P.M."/>
            <person name="Dal Grande F."/>
            <person name="Keller J."/>
        </authorList>
    </citation>
    <scope>NUCLEOTIDE SEQUENCE [LARGE SCALE GENOMIC DNA]</scope>
    <source>
        <strain evidence="6 7">SAG 216-7</strain>
    </source>
</reference>
<keyword evidence="7" id="KW-1185">Reference proteome</keyword>
<dbReference type="EMBL" id="JALJOT010000003">
    <property type="protein sequence ID" value="KAK9916696.1"/>
    <property type="molecule type" value="Genomic_DNA"/>
</dbReference>
<dbReference type="SUPFAM" id="SSF50978">
    <property type="entry name" value="WD40 repeat-like"/>
    <property type="match status" value="1"/>
</dbReference>
<evidence type="ECO:0000256" key="2">
    <source>
        <dbReference type="ARBA" id="ARBA00022574"/>
    </source>
</evidence>
<gene>
    <name evidence="6" type="ORF">WJX75_005934</name>
</gene>
<protein>
    <recommendedName>
        <fullName evidence="8">WD40 repeat-like protein</fullName>
    </recommendedName>
</protein>
<evidence type="ECO:0000313" key="6">
    <source>
        <dbReference type="EMBL" id="KAK9916696.1"/>
    </source>
</evidence>
<evidence type="ECO:0000256" key="1">
    <source>
        <dbReference type="ARBA" id="ARBA00004123"/>
    </source>
</evidence>
<dbReference type="InterPro" id="IPR015943">
    <property type="entry name" value="WD40/YVTN_repeat-like_dom_sf"/>
</dbReference>
<dbReference type="PROSITE" id="PS50082">
    <property type="entry name" value="WD_REPEATS_2"/>
    <property type="match status" value="1"/>
</dbReference>
<keyword evidence="4" id="KW-0539">Nucleus</keyword>
<evidence type="ECO:0000256" key="3">
    <source>
        <dbReference type="ARBA" id="ARBA00022737"/>
    </source>
</evidence>
<name>A0ABR2YYF1_9CHLO</name>
<evidence type="ECO:0000256" key="5">
    <source>
        <dbReference type="PROSITE-ProRule" id="PRU00221"/>
    </source>
</evidence>
<evidence type="ECO:0000256" key="4">
    <source>
        <dbReference type="ARBA" id="ARBA00023242"/>
    </source>
</evidence>
<dbReference type="PANTHER" id="PTHR19848:SF0">
    <property type="entry name" value="NOTCHLESS PROTEIN HOMOLOG 1"/>
    <property type="match status" value="1"/>
</dbReference>
<dbReference type="InterPro" id="IPR036322">
    <property type="entry name" value="WD40_repeat_dom_sf"/>
</dbReference>
<dbReference type="Gene3D" id="2.130.10.10">
    <property type="entry name" value="YVTN repeat-like/Quinoprotein amine dehydrogenase"/>
    <property type="match status" value="2"/>
</dbReference>
<keyword evidence="2 5" id="KW-0853">WD repeat</keyword>
<dbReference type="PROSITE" id="PS50294">
    <property type="entry name" value="WD_REPEATS_REGION"/>
    <property type="match status" value="1"/>
</dbReference>
<comment type="subcellular location">
    <subcellularLocation>
        <location evidence="1">Nucleus</location>
    </subcellularLocation>
</comment>
<dbReference type="InterPro" id="IPR001680">
    <property type="entry name" value="WD40_rpt"/>
</dbReference>
<evidence type="ECO:0000313" key="7">
    <source>
        <dbReference type="Proteomes" id="UP001491310"/>
    </source>
</evidence>
<sequence length="413" mass="45633">MDFPDPDSLAMLLVQQFLSEQGYSPALREVERQYGLKYVPEKLPKGSMLLELVYQHMEQAAAEAAADESDARLAAEAEEEALLKGGSPNFAMEHVACVQNLHSANIISICCWPGSPRFISGSGNGHVQLITFDGDLLWTQQLTGGGILSLALHLDERDGRSYLLAGSMDGTVTVLDAQEGTVLASSKAHTKYCVRIIWAPSATTFVSASWDQSLVVHRWIPQSQSNEAMIEELHREKYATAVSDAALLADQATLVVSLRNTNFLRLFSLESHKELRKVNMNARGDNHVSFTASHLDLSPCGMFMLVSTDGARIIMFRVADWQQPRNFFGLQVENFHQPVTTWHPSGFYFFAAAAHGQVYVFHVGSAKVVATMKAHDKNVRSLDYDKQQSCLVTGSFDRNVQIYRDATPTEGSS</sequence>
<evidence type="ECO:0008006" key="8">
    <source>
        <dbReference type="Google" id="ProtNLM"/>
    </source>
</evidence>
<dbReference type="SMART" id="SM00320">
    <property type="entry name" value="WD40"/>
    <property type="match status" value="5"/>
</dbReference>
<proteinExistence type="predicted"/>
<comment type="caution">
    <text evidence="6">The sequence shown here is derived from an EMBL/GenBank/DDBJ whole genome shotgun (WGS) entry which is preliminary data.</text>
</comment>
<dbReference type="PANTHER" id="PTHR19848">
    <property type="entry name" value="WD40 REPEAT PROTEIN"/>
    <property type="match status" value="1"/>
</dbReference>